<dbReference type="SUPFAM" id="SSF52218">
    <property type="entry name" value="Flavoproteins"/>
    <property type="match status" value="1"/>
</dbReference>
<protein>
    <submittedName>
        <fullName evidence="3">NADPH-dependent FMN reductase</fullName>
    </submittedName>
</protein>
<sequence>MTRIAIVLGSTRPGRDGEAVAKWVHGIARDRDDAEYELVDTADFRLPHLDEVIPPALGSTPGPTPGRGRTRSPRSRGTCS</sequence>
<accession>A0A1H9QJK0</accession>
<dbReference type="RefSeq" id="WP_177221309.1">
    <property type="nucleotide sequence ID" value="NZ_FOFR01000013.1"/>
</dbReference>
<feature type="domain" description="NADPH-dependent FMN reductase-like" evidence="2">
    <location>
        <begin position="2"/>
        <end position="53"/>
    </location>
</feature>
<organism evidence="3 4">
    <name type="scientific">Lentzea xinjiangensis</name>
    <dbReference type="NCBI Taxonomy" id="402600"/>
    <lineage>
        <taxon>Bacteria</taxon>
        <taxon>Bacillati</taxon>
        <taxon>Actinomycetota</taxon>
        <taxon>Actinomycetes</taxon>
        <taxon>Pseudonocardiales</taxon>
        <taxon>Pseudonocardiaceae</taxon>
        <taxon>Lentzea</taxon>
    </lineage>
</organism>
<feature type="region of interest" description="Disordered" evidence="1">
    <location>
        <begin position="50"/>
        <end position="80"/>
    </location>
</feature>
<evidence type="ECO:0000259" key="2">
    <source>
        <dbReference type="Pfam" id="PF03358"/>
    </source>
</evidence>
<name>A0A1H9QJK0_9PSEU</name>
<evidence type="ECO:0000256" key="1">
    <source>
        <dbReference type="SAM" id="MobiDB-lite"/>
    </source>
</evidence>
<dbReference type="InterPro" id="IPR005025">
    <property type="entry name" value="FMN_Rdtase-like_dom"/>
</dbReference>
<dbReference type="EMBL" id="FOFR01000013">
    <property type="protein sequence ID" value="SER60587.1"/>
    <property type="molecule type" value="Genomic_DNA"/>
</dbReference>
<reference evidence="4" key="1">
    <citation type="submission" date="2016-10" db="EMBL/GenBank/DDBJ databases">
        <authorList>
            <person name="Varghese N."/>
            <person name="Submissions S."/>
        </authorList>
    </citation>
    <scope>NUCLEOTIDE SEQUENCE [LARGE SCALE GENOMIC DNA]</scope>
    <source>
        <strain evidence="4">CGMCC 4.3525</strain>
    </source>
</reference>
<keyword evidence="4" id="KW-1185">Reference proteome</keyword>
<dbReference type="STRING" id="402600.SAMN05216188_11373"/>
<dbReference type="Proteomes" id="UP000199352">
    <property type="component" value="Unassembled WGS sequence"/>
</dbReference>
<dbReference type="GO" id="GO:0016491">
    <property type="term" value="F:oxidoreductase activity"/>
    <property type="evidence" value="ECO:0007669"/>
    <property type="project" value="InterPro"/>
</dbReference>
<dbReference type="InterPro" id="IPR029039">
    <property type="entry name" value="Flavoprotein-like_sf"/>
</dbReference>
<evidence type="ECO:0000313" key="4">
    <source>
        <dbReference type="Proteomes" id="UP000199352"/>
    </source>
</evidence>
<dbReference type="Gene3D" id="3.40.50.360">
    <property type="match status" value="1"/>
</dbReference>
<dbReference type="AlphaFoldDB" id="A0A1H9QJK0"/>
<proteinExistence type="predicted"/>
<gene>
    <name evidence="3" type="ORF">SAMN05216188_11373</name>
</gene>
<evidence type="ECO:0000313" key="3">
    <source>
        <dbReference type="EMBL" id="SER60587.1"/>
    </source>
</evidence>
<dbReference type="Pfam" id="PF03358">
    <property type="entry name" value="FMN_red"/>
    <property type="match status" value="1"/>
</dbReference>